<dbReference type="GO" id="GO:0009507">
    <property type="term" value="C:chloroplast"/>
    <property type="evidence" value="ECO:0007669"/>
    <property type="project" value="UniProtKB-SubCell"/>
</dbReference>
<dbReference type="InterPro" id="IPR011332">
    <property type="entry name" value="Ribosomal_zn-bd"/>
</dbReference>
<accession>A0A162BG55</accession>
<keyword evidence="5" id="KW-0150">Chloroplast</keyword>
<sequence>MAKGKDVRVRIILECTSCTRNGVNKESLGISRCITQKNRHNTPNRLELRKFCRYCHKHTIHGEIKK</sequence>
<dbReference type="Gene3D" id="2.20.28.120">
    <property type="entry name" value="Ribosomal protein L33"/>
    <property type="match status" value="1"/>
</dbReference>
<dbReference type="NCBIfam" id="NF001860">
    <property type="entry name" value="PRK00595.1"/>
    <property type="match status" value="1"/>
</dbReference>
<evidence type="ECO:0000256" key="3">
    <source>
        <dbReference type="ARBA" id="ARBA00023274"/>
    </source>
</evidence>
<dbReference type="NCBIfam" id="NF001764">
    <property type="entry name" value="PRK00504.1"/>
    <property type="match status" value="1"/>
</dbReference>
<dbReference type="Pfam" id="PF00471">
    <property type="entry name" value="Ribosomal_L33"/>
    <property type="match status" value="1"/>
</dbReference>
<reference evidence="5" key="1">
    <citation type="submission" date="2014-11" db="EMBL/GenBank/DDBJ databases">
        <authorList>
            <person name="Tripathy S."/>
        </authorList>
    </citation>
    <scope>NUCLEOTIDE SEQUENCE</scope>
</reference>
<evidence type="ECO:0000256" key="4">
    <source>
        <dbReference type="HAMAP-Rule" id="MF_00294"/>
    </source>
</evidence>
<dbReference type="GO" id="GO:0005840">
    <property type="term" value="C:ribosome"/>
    <property type="evidence" value="ECO:0007669"/>
    <property type="project" value="UniProtKB-KW"/>
</dbReference>
<dbReference type="EMBL" id="KP125337">
    <property type="protein sequence ID" value="AKB92948.1"/>
    <property type="molecule type" value="Genomic_DNA"/>
</dbReference>
<dbReference type="SUPFAM" id="SSF57829">
    <property type="entry name" value="Zn-binding ribosomal proteins"/>
    <property type="match status" value="1"/>
</dbReference>
<dbReference type="InterPro" id="IPR001705">
    <property type="entry name" value="Ribosomal_bL33"/>
</dbReference>
<dbReference type="RefSeq" id="YP_009251665.1">
    <property type="nucleotide sequence ID" value="NC_030064.1"/>
</dbReference>
<geneLocation type="chloroplast" evidence="5"/>
<dbReference type="PANTHER" id="PTHR43168:SF2">
    <property type="entry name" value="LARGE RIBOSOMAL SUBUNIT PROTEIN BL33C"/>
    <property type="match status" value="1"/>
</dbReference>
<evidence type="ECO:0000313" key="5">
    <source>
        <dbReference type="EMBL" id="AKB92948.1"/>
    </source>
</evidence>
<evidence type="ECO:0000256" key="1">
    <source>
        <dbReference type="ARBA" id="ARBA00007596"/>
    </source>
</evidence>
<dbReference type="NCBIfam" id="TIGR01023">
    <property type="entry name" value="rpmG_bact"/>
    <property type="match status" value="1"/>
</dbReference>
<dbReference type="GO" id="GO:1990904">
    <property type="term" value="C:ribonucleoprotein complex"/>
    <property type="evidence" value="ECO:0007669"/>
    <property type="project" value="UniProtKB-KW"/>
</dbReference>
<dbReference type="PANTHER" id="PTHR43168">
    <property type="entry name" value="50S RIBOSOMAL PROTEIN L33, CHLOROPLASTIC"/>
    <property type="match status" value="1"/>
</dbReference>
<protein>
    <recommendedName>
        <fullName evidence="4">Large ribosomal subunit protein bL33c</fullName>
    </recommendedName>
</protein>
<name>A0A162BG55_COLAT</name>
<dbReference type="InterPro" id="IPR038584">
    <property type="entry name" value="Ribosomal_bL33_sf"/>
</dbReference>
<comment type="subcellular location">
    <subcellularLocation>
        <location evidence="4">Plastid</location>
        <location evidence="4">Chloroplast</location>
    </subcellularLocation>
</comment>
<proteinExistence type="inferred from homology"/>
<evidence type="ECO:0000256" key="2">
    <source>
        <dbReference type="ARBA" id="ARBA00022980"/>
    </source>
</evidence>
<keyword evidence="5" id="KW-0934">Plastid</keyword>
<dbReference type="HAMAP" id="MF_00294">
    <property type="entry name" value="Ribosomal_bL33"/>
    <property type="match status" value="1"/>
</dbReference>
<dbReference type="AlphaFoldDB" id="A0A162BG55"/>
<organism evidence="5">
    <name type="scientific">Colchicum autumnale</name>
    <name type="common">Autumn crocus</name>
    <dbReference type="NCBI Taxonomy" id="45005"/>
    <lineage>
        <taxon>Eukaryota</taxon>
        <taxon>Viridiplantae</taxon>
        <taxon>Streptophyta</taxon>
        <taxon>Embryophyta</taxon>
        <taxon>Tracheophyta</taxon>
        <taxon>Spermatophyta</taxon>
        <taxon>Magnoliopsida</taxon>
        <taxon>Liliopsida</taxon>
        <taxon>Liliales</taxon>
        <taxon>Colchicaceae</taxon>
        <taxon>Colchicum</taxon>
    </lineage>
</organism>
<gene>
    <name evidence="4 5" type="primary">rpl33</name>
</gene>
<keyword evidence="3 4" id="KW-0687">Ribonucleoprotein</keyword>
<dbReference type="GO" id="GO:0006412">
    <property type="term" value="P:translation"/>
    <property type="evidence" value="ECO:0007669"/>
    <property type="project" value="UniProtKB-UniRule"/>
</dbReference>
<comment type="similarity">
    <text evidence="1 4">Belongs to the bacterial ribosomal protein bL33 family.</text>
</comment>
<dbReference type="GO" id="GO:0003735">
    <property type="term" value="F:structural constituent of ribosome"/>
    <property type="evidence" value="ECO:0007669"/>
    <property type="project" value="InterPro"/>
</dbReference>
<keyword evidence="2 4" id="KW-0689">Ribosomal protein</keyword>
<dbReference type="GeneID" id="27439942"/>